<dbReference type="Proteomes" id="UP000319771">
    <property type="component" value="Unassembled WGS sequence"/>
</dbReference>
<evidence type="ECO:0000313" key="1">
    <source>
        <dbReference type="EMBL" id="TMQ74065.1"/>
    </source>
</evidence>
<accession>A0A538UDS9</accession>
<sequence>MPKIRTTDLSAIERAPTSPAALSQGVWEVLSHSVAVKAKVDSYNYETGEYRVVLQGTLDQLDTKFEKS</sequence>
<dbReference type="EMBL" id="VBPB01000017">
    <property type="protein sequence ID" value="TMQ74065.1"/>
    <property type="molecule type" value="Genomic_DNA"/>
</dbReference>
<name>A0A538UDS9_UNCEI</name>
<dbReference type="AlphaFoldDB" id="A0A538UDS9"/>
<proteinExistence type="predicted"/>
<comment type="caution">
    <text evidence="1">The sequence shown here is derived from an EMBL/GenBank/DDBJ whole genome shotgun (WGS) entry which is preliminary data.</text>
</comment>
<organism evidence="1 2">
    <name type="scientific">Eiseniibacteriota bacterium</name>
    <dbReference type="NCBI Taxonomy" id="2212470"/>
    <lineage>
        <taxon>Bacteria</taxon>
        <taxon>Candidatus Eiseniibacteriota</taxon>
    </lineage>
</organism>
<reference evidence="1 2" key="1">
    <citation type="journal article" date="2019" name="Nat. Microbiol.">
        <title>Mediterranean grassland soil C-N compound turnover is dependent on rainfall and depth, and is mediated by genomically divergent microorganisms.</title>
        <authorList>
            <person name="Diamond S."/>
            <person name="Andeer P.F."/>
            <person name="Li Z."/>
            <person name="Crits-Christoph A."/>
            <person name="Burstein D."/>
            <person name="Anantharaman K."/>
            <person name="Lane K.R."/>
            <person name="Thomas B.C."/>
            <person name="Pan C."/>
            <person name="Northen T.R."/>
            <person name="Banfield J.F."/>
        </authorList>
    </citation>
    <scope>NUCLEOTIDE SEQUENCE [LARGE SCALE GENOMIC DNA]</scope>
    <source>
        <strain evidence="1">WS_11</strain>
    </source>
</reference>
<evidence type="ECO:0000313" key="2">
    <source>
        <dbReference type="Proteomes" id="UP000319771"/>
    </source>
</evidence>
<protein>
    <submittedName>
        <fullName evidence="1">Uncharacterized protein</fullName>
    </submittedName>
</protein>
<gene>
    <name evidence="1" type="ORF">E6K81_01445</name>
</gene>